<accession>A0ABS2Q8Q4</accession>
<dbReference type="GO" id="GO:0000010">
    <property type="term" value="F:heptaprenyl diphosphate synthase activity"/>
    <property type="evidence" value="ECO:0007669"/>
    <property type="project" value="UniProtKB-EC"/>
</dbReference>
<evidence type="ECO:0000313" key="1">
    <source>
        <dbReference type="EMBL" id="MBM7658165.1"/>
    </source>
</evidence>
<dbReference type="Pfam" id="PF07307">
    <property type="entry name" value="HEPPP_synt_1"/>
    <property type="match status" value="1"/>
</dbReference>
<dbReference type="InterPro" id="IPR009920">
    <property type="entry name" value="HEPPP_synth_su1"/>
</dbReference>
<keyword evidence="1" id="KW-0808">Transferase</keyword>
<proteinExistence type="predicted"/>
<dbReference type="Gene3D" id="1.20.120.1450">
    <property type="match status" value="1"/>
</dbReference>
<gene>
    <name evidence="1" type="ORF">JOC27_001618</name>
</gene>
<dbReference type="Proteomes" id="UP000823201">
    <property type="component" value="Unassembled WGS sequence"/>
</dbReference>
<reference evidence="1 2" key="1">
    <citation type="submission" date="2021-01" db="EMBL/GenBank/DDBJ databases">
        <title>Genomic Encyclopedia of Type Strains, Phase IV (KMG-IV): sequencing the most valuable type-strain genomes for metagenomic binning, comparative biology and taxonomic classification.</title>
        <authorList>
            <person name="Goeker M."/>
        </authorList>
    </citation>
    <scope>NUCLEOTIDE SEQUENCE [LARGE SCALE GENOMIC DNA]</scope>
    <source>
        <strain evidence="1 2">DSM 100968</strain>
    </source>
</reference>
<name>A0ABS2Q8Q4_9BACL</name>
<organism evidence="1 2">
    <name type="scientific">Sporolactobacillus spathodeae</name>
    <dbReference type="NCBI Taxonomy" id="1465502"/>
    <lineage>
        <taxon>Bacteria</taxon>
        <taxon>Bacillati</taxon>
        <taxon>Bacillota</taxon>
        <taxon>Bacilli</taxon>
        <taxon>Bacillales</taxon>
        <taxon>Sporolactobacillaceae</taxon>
        <taxon>Sporolactobacillus</taxon>
    </lineage>
</organism>
<dbReference type="EC" id="2.5.1.30" evidence="1"/>
<sequence>MSLTEAVDQLKKRLRDEINHPYVRQFLSEPEIDWDKLVVYYLLFGGFENESFASTCALALMVAELGLETHEQMTTSITTGQEAVRKRQLIALSGDYYSSLYYYILAKANQSEITGWVARAIQEYNVKKSELFYPPFPIAREHMIKLLQIVESKLVTTIAEKLERGNLTPLLQSFFLLKRLMQERGAKDSKLQTYLMGCFSLNHLAYAQWLQSTIQIAREQFEISSGAYQRTGADNGELVWSYLREQVTRFRVAGTTEEGHTI</sequence>
<dbReference type="RefSeq" id="WP_205006736.1">
    <property type="nucleotide sequence ID" value="NZ_CBCRXA010000012.1"/>
</dbReference>
<evidence type="ECO:0000313" key="2">
    <source>
        <dbReference type="Proteomes" id="UP000823201"/>
    </source>
</evidence>
<comment type="caution">
    <text evidence="1">The sequence shown here is derived from an EMBL/GenBank/DDBJ whole genome shotgun (WGS) entry which is preliminary data.</text>
</comment>
<keyword evidence="2" id="KW-1185">Reference proteome</keyword>
<dbReference type="EMBL" id="JAFBEV010000013">
    <property type="protein sequence ID" value="MBM7658165.1"/>
    <property type="molecule type" value="Genomic_DNA"/>
</dbReference>
<protein>
    <submittedName>
        <fullName evidence="1">Heptaprenyl diphosphate synthase</fullName>
        <ecNumber evidence="1">2.5.1.30</ecNumber>
    </submittedName>
</protein>